<dbReference type="InterPro" id="IPR041489">
    <property type="entry name" value="PDZ_6"/>
</dbReference>
<comment type="caution">
    <text evidence="4">The sequence shown here is derived from an EMBL/GenBank/DDBJ whole genome shotgun (WGS) entry which is preliminary data.</text>
</comment>
<gene>
    <name evidence="4" type="ORF">GXY80_06110</name>
</gene>
<reference evidence="4" key="2">
    <citation type="submission" date="2020-01" db="EMBL/GenBank/DDBJ databases">
        <authorList>
            <person name="Campanaro S."/>
        </authorList>
    </citation>
    <scope>NUCLEOTIDE SEQUENCE</scope>
    <source>
        <strain evidence="4">AS06rmzACSIP_7</strain>
    </source>
</reference>
<evidence type="ECO:0000256" key="1">
    <source>
        <dbReference type="ARBA" id="ARBA00022670"/>
    </source>
</evidence>
<dbReference type="SUPFAM" id="SSF50156">
    <property type="entry name" value="PDZ domain-like"/>
    <property type="match status" value="2"/>
</dbReference>
<evidence type="ECO:0000313" key="4">
    <source>
        <dbReference type="EMBL" id="NLW35043.1"/>
    </source>
</evidence>
<organism evidence="4 5">
    <name type="scientific">Syntrophorhabdus aromaticivorans</name>
    <dbReference type="NCBI Taxonomy" id="328301"/>
    <lineage>
        <taxon>Bacteria</taxon>
        <taxon>Pseudomonadati</taxon>
        <taxon>Thermodesulfobacteriota</taxon>
        <taxon>Syntrophorhabdia</taxon>
        <taxon>Syntrophorhabdales</taxon>
        <taxon>Syntrophorhabdaceae</taxon>
        <taxon>Syntrophorhabdus</taxon>
    </lineage>
</organism>
<dbReference type="Pfam" id="PF17820">
    <property type="entry name" value="PDZ_6"/>
    <property type="match status" value="1"/>
</dbReference>
<dbReference type="InterPro" id="IPR009003">
    <property type="entry name" value="Peptidase_S1_PA"/>
</dbReference>
<dbReference type="GO" id="GO:0006508">
    <property type="term" value="P:proteolysis"/>
    <property type="evidence" value="ECO:0007669"/>
    <property type="project" value="UniProtKB-KW"/>
</dbReference>
<dbReference type="PANTHER" id="PTHR43343">
    <property type="entry name" value="PEPTIDASE S12"/>
    <property type="match status" value="1"/>
</dbReference>
<dbReference type="Pfam" id="PF13365">
    <property type="entry name" value="Trypsin_2"/>
    <property type="match status" value="1"/>
</dbReference>
<evidence type="ECO:0000259" key="3">
    <source>
        <dbReference type="PROSITE" id="PS50106"/>
    </source>
</evidence>
<dbReference type="InterPro" id="IPR001478">
    <property type="entry name" value="PDZ"/>
</dbReference>
<dbReference type="Gene3D" id="2.30.42.10">
    <property type="match status" value="2"/>
</dbReference>
<dbReference type="PRINTS" id="PR00834">
    <property type="entry name" value="PROTEASES2C"/>
</dbReference>
<name>A0A971S0D1_9BACT</name>
<proteinExistence type="predicted"/>
<dbReference type="GO" id="GO:0004252">
    <property type="term" value="F:serine-type endopeptidase activity"/>
    <property type="evidence" value="ECO:0007669"/>
    <property type="project" value="InterPro"/>
</dbReference>
<dbReference type="PANTHER" id="PTHR43343:SF3">
    <property type="entry name" value="PROTEASE DO-LIKE 8, CHLOROPLASTIC"/>
    <property type="match status" value="1"/>
</dbReference>
<evidence type="ECO:0000313" key="5">
    <source>
        <dbReference type="Proteomes" id="UP000777265"/>
    </source>
</evidence>
<reference evidence="4" key="1">
    <citation type="journal article" date="2020" name="Biotechnol. Biofuels">
        <title>New insights from the biogas microbiome by comprehensive genome-resolved metagenomics of nearly 1600 species originating from multiple anaerobic digesters.</title>
        <authorList>
            <person name="Campanaro S."/>
            <person name="Treu L."/>
            <person name="Rodriguez-R L.M."/>
            <person name="Kovalovszki A."/>
            <person name="Ziels R.M."/>
            <person name="Maus I."/>
            <person name="Zhu X."/>
            <person name="Kougias P.G."/>
            <person name="Basile A."/>
            <person name="Luo G."/>
            <person name="Schluter A."/>
            <person name="Konstantinidis K.T."/>
            <person name="Angelidaki I."/>
        </authorList>
    </citation>
    <scope>NUCLEOTIDE SEQUENCE</scope>
    <source>
        <strain evidence="4">AS06rmzACSIP_7</strain>
    </source>
</reference>
<feature type="domain" description="PDZ" evidence="3">
    <location>
        <begin position="211"/>
        <end position="284"/>
    </location>
</feature>
<accession>A0A971S0D1</accession>
<dbReference type="InterPro" id="IPR001940">
    <property type="entry name" value="Peptidase_S1C"/>
</dbReference>
<dbReference type="EMBL" id="JAAYEE010000101">
    <property type="protein sequence ID" value="NLW35043.1"/>
    <property type="molecule type" value="Genomic_DNA"/>
</dbReference>
<protein>
    <submittedName>
        <fullName evidence="4">PDZ domain-containing protein</fullName>
    </submittedName>
</protein>
<keyword evidence="2" id="KW-0378">Hydrolase</keyword>
<keyword evidence="1" id="KW-0645">Protease</keyword>
<dbReference type="PROSITE" id="PS50106">
    <property type="entry name" value="PDZ"/>
    <property type="match status" value="1"/>
</dbReference>
<dbReference type="AlphaFoldDB" id="A0A971S0D1"/>
<dbReference type="Proteomes" id="UP000777265">
    <property type="component" value="Unassembled WGS sequence"/>
</dbReference>
<dbReference type="InterPro" id="IPR036034">
    <property type="entry name" value="PDZ_sf"/>
</dbReference>
<dbReference type="SMART" id="SM00228">
    <property type="entry name" value="PDZ"/>
    <property type="match status" value="2"/>
</dbReference>
<evidence type="ECO:0000256" key="2">
    <source>
        <dbReference type="ARBA" id="ARBA00022801"/>
    </source>
</evidence>
<dbReference type="Gene3D" id="2.40.10.120">
    <property type="match status" value="1"/>
</dbReference>
<sequence>MADVVETASRAIVNIKTEEWSKAAEEVKKTNVFKRFMVDEDEEGEVVENIGSGVVLDPKGIIVTNEHLIAKAINIRVKFMNGKEYEAYVLGSDPEFDIALLKVTDKIDLPYMKITRPKSVRVGEKVVVIGNPYGLSSSVTVGVISALGRNLRIDDRVYANLIQTDAAINPGNSGGALLDTDGNTLGIVTAIYGEGKGIGFAIPIDDVLNMLTEFLRGDVKRPILGLLMEKRKDERGPYLHVSKVIPGSPAEKYGIVAGDRIVELNRKKIREGAKIQSILRTIRQKNSVQFKLARGMKIVMVNVDIRDVEGYVPSPMDEGLCGVRISDIKGYPKLKFKLKEKDGVVVTKVLGGPGSYLCGVRPGDVIFRINNNTVSNKKDFDTFMAEGLKRNYILYQVKRREEIFFLPVKLDTLL</sequence>
<dbReference type="SUPFAM" id="SSF50494">
    <property type="entry name" value="Trypsin-like serine proteases"/>
    <property type="match status" value="1"/>
</dbReference>
<dbReference type="InterPro" id="IPR051201">
    <property type="entry name" value="Chloro_Bact_Ser_Proteases"/>
</dbReference>